<dbReference type="EMBL" id="JAPWGL010000004">
    <property type="protein sequence ID" value="MCZ4224649.1"/>
    <property type="molecule type" value="Genomic_DNA"/>
</dbReference>
<feature type="transmembrane region" description="Helical" evidence="1">
    <location>
        <begin position="85"/>
        <end position="104"/>
    </location>
</feature>
<feature type="transmembrane region" description="Helical" evidence="1">
    <location>
        <begin position="36"/>
        <end position="55"/>
    </location>
</feature>
<proteinExistence type="predicted"/>
<keyword evidence="3" id="KW-1185">Reference proteome</keyword>
<organism evidence="2 3">
    <name type="scientific">Pedobacter rhodius</name>
    <dbReference type="NCBI Taxonomy" id="3004098"/>
    <lineage>
        <taxon>Bacteria</taxon>
        <taxon>Pseudomonadati</taxon>
        <taxon>Bacteroidota</taxon>
        <taxon>Sphingobacteriia</taxon>
        <taxon>Sphingobacteriales</taxon>
        <taxon>Sphingobacteriaceae</taxon>
        <taxon>Pedobacter</taxon>
    </lineage>
</organism>
<evidence type="ECO:0000256" key="1">
    <source>
        <dbReference type="SAM" id="Phobius"/>
    </source>
</evidence>
<dbReference type="RefSeq" id="WP_269416429.1">
    <property type="nucleotide sequence ID" value="NZ_JAPWGL010000004.1"/>
</dbReference>
<evidence type="ECO:0000313" key="3">
    <source>
        <dbReference type="Proteomes" id="UP001144341"/>
    </source>
</evidence>
<gene>
    <name evidence="2" type="ORF">O0931_15160</name>
</gene>
<reference evidence="2" key="1">
    <citation type="submission" date="2022-12" db="EMBL/GenBank/DDBJ databases">
        <title>Genome sequence of SJ11.</title>
        <authorList>
            <person name="Woo H."/>
        </authorList>
    </citation>
    <scope>NUCLEOTIDE SEQUENCE</scope>
    <source>
        <strain evidence="2">SJ11</strain>
    </source>
</reference>
<keyword evidence="1" id="KW-1133">Transmembrane helix</keyword>
<evidence type="ECO:0000313" key="2">
    <source>
        <dbReference type="EMBL" id="MCZ4224649.1"/>
    </source>
</evidence>
<sequence>MYYLVEQGFNILWFLLSPVVGELLLKYSSREIVKTLLIASALLFLPILIGYSYTFPYFNEILFFAILATSYTFIVQVISPQTKIVIFVVSVFGLFGLVCLSKIAGTITVEEKWEFENYKIEYKKDQGFSGGPLFTYKLSRYTKIPIFIKVIEIKVAVPDTLNGCSINFPKSKLTFDKCVYNNGGPRLIIENQ</sequence>
<keyword evidence="1" id="KW-0472">Membrane</keyword>
<name>A0ABT4L0E0_9SPHI</name>
<feature type="transmembrane region" description="Helical" evidence="1">
    <location>
        <begin position="61"/>
        <end position="78"/>
    </location>
</feature>
<keyword evidence="1" id="KW-0812">Transmembrane</keyword>
<accession>A0ABT4L0E0</accession>
<dbReference type="Proteomes" id="UP001144341">
    <property type="component" value="Unassembled WGS sequence"/>
</dbReference>
<comment type="caution">
    <text evidence="2">The sequence shown here is derived from an EMBL/GenBank/DDBJ whole genome shotgun (WGS) entry which is preliminary data.</text>
</comment>
<protein>
    <submittedName>
        <fullName evidence="2">Uncharacterized protein</fullName>
    </submittedName>
</protein>